<gene>
    <name evidence="1" type="ORF">COCHEDRAFT_1198298</name>
</gene>
<dbReference type="EMBL" id="KB445585">
    <property type="protein sequence ID" value="EMD86369.1"/>
    <property type="molecule type" value="Genomic_DNA"/>
</dbReference>
<protein>
    <submittedName>
        <fullName evidence="1">Uncharacterized protein</fullName>
    </submittedName>
</protein>
<accession>M2TIP9</accession>
<reference evidence="2" key="2">
    <citation type="journal article" date="2013" name="PLoS Genet.">
        <title>Comparative genome structure, secondary metabolite, and effector coding capacity across Cochliobolus pathogens.</title>
        <authorList>
            <person name="Condon B.J."/>
            <person name="Leng Y."/>
            <person name="Wu D."/>
            <person name="Bushley K.E."/>
            <person name="Ohm R.A."/>
            <person name="Otillar R."/>
            <person name="Martin J."/>
            <person name="Schackwitz W."/>
            <person name="Grimwood J."/>
            <person name="MohdZainudin N."/>
            <person name="Xue C."/>
            <person name="Wang R."/>
            <person name="Manning V.A."/>
            <person name="Dhillon B."/>
            <person name="Tu Z.J."/>
            <person name="Steffenson B.J."/>
            <person name="Salamov A."/>
            <person name="Sun H."/>
            <person name="Lowry S."/>
            <person name="LaButti K."/>
            <person name="Han J."/>
            <person name="Copeland A."/>
            <person name="Lindquist E."/>
            <person name="Barry K."/>
            <person name="Schmutz J."/>
            <person name="Baker S.E."/>
            <person name="Ciuffetti L.M."/>
            <person name="Grigoriev I.V."/>
            <person name="Zhong S."/>
            <person name="Turgeon B.G."/>
        </authorList>
    </citation>
    <scope>NUCLEOTIDE SEQUENCE [LARGE SCALE GENOMIC DNA]</scope>
    <source>
        <strain evidence="2">C5 / ATCC 48332 / race O</strain>
    </source>
</reference>
<proteinExistence type="predicted"/>
<evidence type="ECO:0000313" key="1">
    <source>
        <dbReference type="EMBL" id="EMD86369.1"/>
    </source>
</evidence>
<keyword evidence="2" id="KW-1185">Reference proteome</keyword>
<reference evidence="1 2" key="1">
    <citation type="journal article" date="2012" name="PLoS Pathog.">
        <title>Diverse lifestyles and strategies of plant pathogenesis encoded in the genomes of eighteen Dothideomycetes fungi.</title>
        <authorList>
            <person name="Ohm R.A."/>
            <person name="Feau N."/>
            <person name="Henrissat B."/>
            <person name="Schoch C.L."/>
            <person name="Horwitz B.A."/>
            <person name="Barry K.W."/>
            <person name="Condon B.J."/>
            <person name="Copeland A.C."/>
            <person name="Dhillon B."/>
            <person name="Glaser F."/>
            <person name="Hesse C.N."/>
            <person name="Kosti I."/>
            <person name="LaButti K."/>
            <person name="Lindquist E.A."/>
            <person name="Lucas S."/>
            <person name="Salamov A.A."/>
            <person name="Bradshaw R.E."/>
            <person name="Ciuffetti L."/>
            <person name="Hamelin R.C."/>
            <person name="Kema G.H.J."/>
            <person name="Lawrence C."/>
            <person name="Scott J.A."/>
            <person name="Spatafora J.W."/>
            <person name="Turgeon B.G."/>
            <person name="de Wit P.J.G.M."/>
            <person name="Zhong S."/>
            <person name="Goodwin S.B."/>
            <person name="Grigoriev I.V."/>
        </authorList>
    </citation>
    <scope>NUCLEOTIDE SEQUENCE [LARGE SCALE GENOMIC DNA]</scope>
    <source>
        <strain evidence="2">C5 / ATCC 48332 / race O</strain>
    </source>
</reference>
<organism evidence="1 2">
    <name type="scientific">Cochliobolus heterostrophus (strain C5 / ATCC 48332 / race O)</name>
    <name type="common">Southern corn leaf blight fungus</name>
    <name type="synonym">Bipolaris maydis</name>
    <dbReference type="NCBI Taxonomy" id="701091"/>
    <lineage>
        <taxon>Eukaryota</taxon>
        <taxon>Fungi</taxon>
        <taxon>Dikarya</taxon>
        <taxon>Ascomycota</taxon>
        <taxon>Pezizomycotina</taxon>
        <taxon>Dothideomycetes</taxon>
        <taxon>Pleosporomycetidae</taxon>
        <taxon>Pleosporales</taxon>
        <taxon>Pleosporineae</taxon>
        <taxon>Pleosporaceae</taxon>
        <taxon>Bipolaris</taxon>
    </lineage>
</organism>
<evidence type="ECO:0000313" key="2">
    <source>
        <dbReference type="Proteomes" id="UP000016936"/>
    </source>
</evidence>
<dbReference type="HOGENOM" id="CLU_2320154_0_0_1"/>
<dbReference type="Proteomes" id="UP000016936">
    <property type="component" value="Unassembled WGS sequence"/>
</dbReference>
<sequence length="99" mass="10896">MALHLTPPPSPTLMLIGAGNGVPVWYSKRKPKGISACHITMHTVSKGIVYAKHRCVVTRGRCQMWTVRFRPISGSQILANANIHSSCLTAISDVRVFLR</sequence>
<dbReference type="AlphaFoldDB" id="M2TIP9"/>
<name>M2TIP9_COCH5</name>